<feature type="domain" description="Tr-type G" evidence="9">
    <location>
        <begin position="5"/>
        <end position="177"/>
    </location>
</feature>
<organism evidence="10 11">
    <name type="scientific">Eiseniibacteriota bacterium</name>
    <dbReference type="NCBI Taxonomy" id="2212470"/>
    <lineage>
        <taxon>Bacteria</taxon>
        <taxon>Candidatus Eiseniibacteriota</taxon>
    </lineage>
</organism>
<evidence type="ECO:0000313" key="11">
    <source>
        <dbReference type="Proteomes" id="UP000696931"/>
    </source>
</evidence>
<dbReference type="InterPro" id="IPR050055">
    <property type="entry name" value="EF-Tu_GTPase"/>
</dbReference>
<dbReference type="CDD" id="cd03696">
    <property type="entry name" value="SelB_II"/>
    <property type="match status" value="1"/>
</dbReference>
<dbReference type="InterPro" id="IPR036390">
    <property type="entry name" value="WH_DNA-bd_sf"/>
</dbReference>
<dbReference type="SUPFAM" id="SSF46785">
    <property type="entry name" value="Winged helix' DNA-binding domain"/>
    <property type="match status" value="2"/>
</dbReference>
<dbReference type="AlphaFoldDB" id="A0A933SCC4"/>
<reference evidence="10" key="1">
    <citation type="submission" date="2020-07" db="EMBL/GenBank/DDBJ databases">
        <title>Huge and variable diversity of episymbiotic CPR bacteria and DPANN archaea in groundwater ecosystems.</title>
        <authorList>
            <person name="He C.Y."/>
            <person name="Keren R."/>
            <person name="Whittaker M."/>
            <person name="Farag I.F."/>
            <person name="Doudna J."/>
            <person name="Cate J.H.D."/>
            <person name="Banfield J.F."/>
        </authorList>
    </citation>
    <scope>NUCLEOTIDE SEQUENCE</scope>
    <source>
        <strain evidence="10">NC_groundwater_1813_Pr3_B-0.1um_71_17</strain>
    </source>
</reference>
<dbReference type="NCBIfam" id="TIGR00475">
    <property type="entry name" value="selB"/>
    <property type="match status" value="1"/>
</dbReference>
<protein>
    <recommendedName>
        <fullName evidence="2">Selenocysteine-specific elongation factor</fullName>
    </recommendedName>
    <alternativeName>
        <fullName evidence="8">SelB translation factor</fullName>
    </alternativeName>
</protein>
<evidence type="ECO:0000256" key="7">
    <source>
        <dbReference type="ARBA" id="ARBA00025526"/>
    </source>
</evidence>
<keyword evidence="10" id="KW-0251">Elongation factor</keyword>
<keyword evidence="5" id="KW-0648">Protein biosynthesis</keyword>
<dbReference type="GO" id="GO:0005525">
    <property type="term" value="F:GTP binding"/>
    <property type="evidence" value="ECO:0007669"/>
    <property type="project" value="UniProtKB-KW"/>
</dbReference>
<dbReference type="Gene3D" id="3.40.50.300">
    <property type="entry name" value="P-loop containing nucleotide triphosphate hydrolases"/>
    <property type="match status" value="1"/>
</dbReference>
<gene>
    <name evidence="10" type="primary">selB</name>
    <name evidence="10" type="ORF">HZA61_06770</name>
</gene>
<keyword evidence="6" id="KW-0342">GTP-binding</keyword>
<keyword evidence="4" id="KW-0547">Nucleotide-binding</keyword>
<dbReference type="SUPFAM" id="SSF52540">
    <property type="entry name" value="P-loop containing nucleoside triphosphate hydrolases"/>
    <property type="match status" value="1"/>
</dbReference>
<dbReference type="GO" id="GO:0003746">
    <property type="term" value="F:translation elongation factor activity"/>
    <property type="evidence" value="ECO:0007669"/>
    <property type="project" value="UniProtKB-KW"/>
</dbReference>
<dbReference type="InterPro" id="IPR009001">
    <property type="entry name" value="Transl_elong_EF1A/Init_IF2_C"/>
</dbReference>
<dbReference type="InterPro" id="IPR005225">
    <property type="entry name" value="Small_GTP-bd"/>
</dbReference>
<dbReference type="CDD" id="cd15491">
    <property type="entry name" value="selB_III"/>
    <property type="match status" value="1"/>
</dbReference>
<dbReference type="Pfam" id="PF09106">
    <property type="entry name" value="WHD_2nd_SelB"/>
    <property type="match status" value="1"/>
</dbReference>
<keyword evidence="3" id="KW-0963">Cytoplasm</keyword>
<dbReference type="PROSITE" id="PS51722">
    <property type="entry name" value="G_TR_2"/>
    <property type="match status" value="1"/>
</dbReference>
<evidence type="ECO:0000256" key="1">
    <source>
        <dbReference type="ARBA" id="ARBA00004496"/>
    </source>
</evidence>
<dbReference type="SUPFAM" id="SSF50465">
    <property type="entry name" value="EF-Tu/eEF-1alpha/eIF2-gamma C-terminal domain"/>
    <property type="match status" value="1"/>
</dbReference>
<dbReference type="Proteomes" id="UP000696931">
    <property type="component" value="Unassembled WGS sequence"/>
</dbReference>
<dbReference type="InterPro" id="IPR036388">
    <property type="entry name" value="WH-like_DNA-bd_sf"/>
</dbReference>
<evidence type="ECO:0000256" key="3">
    <source>
        <dbReference type="ARBA" id="ARBA00022490"/>
    </source>
</evidence>
<evidence type="ECO:0000256" key="5">
    <source>
        <dbReference type="ARBA" id="ARBA00022917"/>
    </source>
</evidence>
<evidence type="ECO:0000256" key="8">
    <source>
        <dbReference type="ARBA" id="ARBA00031615"/>
    </source>
</evidence>
<evidence type="ECO:0000313" key="10">
    <source>
        <dbReference type="EMBL" id="MBI5169173.1"/>
    </source>
</evidence>
<dbReference type="PANTHER" id="PTHR43721:SF22">
    <property type="entry name" value="ELONGATION FACTOR TU, MITOCHONDRIAL"/>
    <property type="match status" value="1"/>
</dbReference>
<comment type="function">
    <text evidence="7">Translation factor necessary for the incorporation of selenocysteine into proteins. It probably replaces EF-Tu for the insertion of selenocysteine directed by the UGA codon. SelB binds GTP and GDP.</text>
</comment>
<dbReference type="InterPro" id="IPR004161">
    <property type="entry name" value="EFTu-like_2"/>
</dbReference>
<accession>A0A933SCC4</accession>
<dbReference type="PANTHER" id="PTHR43721">
    <property type="entry name" value="ELONGATION FACTOR TU-RELATED"/>
    <property type="match status" value="1"/>
</dbReference>
<dbReference type="SUPFAM" id="SSF50447">
    <property type="entry name" value="Translation proteins"/>
    <property type="match status" value="1"/>
</dbReference>
<dbReference type="InterPro" id="IPR009000">
    <property type="entry name" value="Transl_B-barrel_sf"/>
</dbReference>
<evidence type="ECO:0000256" key="6">
    <source>
        <dbReference type="ARBA" id="ARBA00023134"/>
    </source>
</evidence>
<comment type="caution">
    <text evidence="10">The sequence shown here is derived from an EMBL/GenBank/DDBJ whole genome shotgun (WGS) entry which is preliminary data.</text>
</comment>
<dbReference type="CDD" id="cd04171">
    <property type="entry name" value="SelB"/>
    <property type="match status" value="1"/>
</dbReference>
<evidence type="ECO:0000259" key="9">
    <source>
        <dbReference type="PROSITE" id="PS51722"/>
    </source>
</evidence>
<dbReference type="InterPro" id="IPR015190">
    <property type="entry name" value="Elong_fac_SelB-wing-hlx_typ-2"/>
</dbReference>
<dbReference type="Pfam" id="PF00009">
    <property type="entry name" value="GTP_EFTU"/>
    <property type="match status" value="1"/>
</dbReference>
<dbReference type="Gene3D" id="1.10.10.10">
    <property type="entry name" value="Winged helix-like DNA-binding domain superfamily/Winged helix DNA-binding domain"/>
    <property type="match status" value="1"/>
</dbReference>
<name>A0A933SCC4_UNCEI</name>
<dbReference type="EMBL" id="JACRIW010000045">
    <property type="protein sequence ID" value="MBI5169173.1"/>
    <property type="molecule type" value="Genomic_DNA"/>
</dbReference>
<evidence type="ECO:0000256" key="4">
    <source>
        <dbReference type="ARBA" id="ARBA00022741"/>
    </source>
</evidence>
<dbReference type="NCBIfam" id="TIGR00231">
    <property type="entry name" value="small_GTP"/>
    <property type="match status" value="1"/>
</dbReference>
<dbReference type="Gene3D" id="2.40.30.10">
    <property type="entry name" value="Translation factors"/>
    <property type="match status" value="2"/>
</dbReference>
<evidence type="ECO:0000256" key="2">
    <source>
        <dbReference type="ARBA" id="ARBA00015953"/>
    </source>
</evidence>
<dbReference type="Gene3D" id="1.10.10.2770">
    <property type="match status" value="1"/>
</dbReference>
<sequence length="632" mass="67260">MNATPRSAVVGTAGHIDHGKTALVRRLTGVNTDRLPEEKKRGISIDLGFAPLVTPAGVRVGLVDVPGHERFVKNMLAGVGGMDLVMLVIAADEGVMPQTREHLAIVQLLHVSRGIVVLTKRDLVDADWAAMVARDARELVKGTALEHAPIVECSATTGEGVDALLATLDRELAQVDVRAAGDAARLPVDRVFTMEGFGTVVTGTLWRGRVATGDTLTLLPAAHAVRVRRVQVHGDTVDAAVAGQRTALALHGVDRAQVERGDWLVAGEALKPSRVLDVRFELLADAAREFKSESRVRFHLGASELIGRLVLLEGRTLAPGASALAQLRLETPAVAARGDRFVIRSWSPSRTIGGGVVIEPVGQKRRRAGAALAQLALHESGSLAARLLEKLEAAAKMQSTAQLATAVGESEAAAAATLAALAEAGELAAPAAGRWVARERWNVSRDAIADAVRAYAEKHPARYGVMKGELKSALKSAVDAPLFDAAFASLVADEEIEQQGERVRPAGLPWEPPAATMAQLEALERLLEADGYLVPENAQWSAKLGAAAAEVASLGHFLGRLVRVNTELTYTAAQMTRLRASLDEWFAAHEALTVADLRGFTGASRKYAVPLLEHCDRVGWTVRVGDERRRGG</sequence>
<dbReference type="GO" id="GO:0005829">
    <property type="term" value="C:cytosol"/>
    <property type="evidence" value="ECO:0007669"/>
    <property type="project" value="TreeGrafter"/>
</dbReference>
<dbReference type="Pfam" id="PF03144">
    <property type="entry name" value="GTP_EFTU_D2"/>
    <property type="match status" value="1"/>
</dbReference>
<dbReference type="GO" id="GO:0001514">
    <property type="term" value="P:selenocysteine incorporation"/>
    <property type="evidence" value="ECO:0007669"/>
    <property type="project" value="InterPro"/>
</dbReference>
<comment type="subcellular location">
    <subcellularLocation>
        <location evidence="1">Cytoplasm</location>
    </subcellularLocation>
</comment>
<dbReference type="InterPro" id="IPR004535">
    <property type="entry name" value="Transl_elong_SelB"/>
</dbReference>
<dbReference type="GO" id="GO:0003924">
    <property type="term" value="F:GTPase activity"/>
    <property type="evidence" value="ECO:0007669"/>
    <property type="project" value="InterPro"/>
</dbReference>
<proteinExistence type="predicted"/>
<dbReference type="InterPro" id="IPR000795">
    <property type="entry name" value="T_Tr_GTP-bd_dom"/>
</dbReference>
<dbReference type="Pfam" id="PF09107">
    <property type="entry name" value="WHD_3rd_SelB"/>
    <property type="match status" value="1"/>
</dbReference>
<dbReference type="InterPro" id="IPR027417">
    <property type="entry name" value="P-loop_NTPase"/>
</dbReference>
<dbReference type="InterPro" id="IPR015191">
    <property type="entry name" value="SelB_WHD4"/>
</dbReference>
<dbReference type="GO" id="GO:0003723">
    <property type="term" value="F:RNA binding"/>
    <property type="evidence" value="ECO:0007669"/>
    <property type="project" value="InterPro"/>
</dbReference>
<dbReference type="Pfam" id="PF25461">
    <property type="entry name" value="Beta-barrel_SelB"/>
    <property type="match status" value="1"/>
</dbReference>
<dbReference type="InterPro" id="IPR057335">
    <property type="entry name" value="Beta-barrel_SelB"/>
</dbReference>